<keyword evidence="4" id="KW-0505">Motor protein</keyword>
<dbReference type="Gene3D" id="3.40.850.10">
    <property type="entry name" value="Kinesin motor domain"/>
    <property type="match status" value="1"/>
</dbReference>
<evidence type="ECO:0000256" key="2">
    <source>
        <dbReference type="ARBA" id="ARBA00022840"/>
    </source>
</evidence>
<evidence type="ECO:0000259" key="7">
    <source>
        <dbReference type="PROSITE" id="PS50067"/>
    </source>
</evidence>
<evidence type="ECO:0000313" key="9">
    <source>
        <dbReference type="Proteomes" id="UP000789595"/>
    </source>
</evidence>
<keyword evidence="2 4" id="KW-0067">ATP-binding</keyword>
<dbReference type="GO" id="GO:0005524">
    <property type="term" value="F:ATP binding"/>
    <property type="evidence" value="ECO:0007669"/>
    <property type="project" value="UniProtKB-UniRule"/>
</dbReference>
<reference evidence="8" key="1">
    <citation type="submission" date="2021-11" db="EMBL/GenBank/DDBJ databases">
        <authorList>
            <consortium name="Genoscope - CEA"/>
            <person name="William W."/>
        </authorList>
    </citation>
    <scope>NUCLEOTIDE SEQUENCE</scope>
</reference>
<evidence type="ECO:0000256" key="1">
    <source>
        <dbReference type="ARBA" id="ARBA00022741"/>
    </source>
</evidence>
<dbReference type="SMART" id="SM00129">
    <property type="entry name" value="KISc"/>
    <property type="match status" value="1"/>
</dbReference>
<evidence type="ECO:0000256" key="3">
    <source>
        <dbReference type="PROSITE-ProRule" id="PRU00023"/>
    </source>
</evidence>
<evidence type="ECO:0000313" key="8">
    <source>
        <dbReference type="EMBL" id="CAH0364955.1"/>
    </source>
</evidence>
<dbReference type="PRINTS" id="PR00380">
    <property type="entry name" value="KINESINHEAVY"/>
</dbReference>
<dbReference type="InterPro" id="IPR019821">
    <property type="entry name" value="Kinesin_motor_CS"/>
</dbReference>
<feature type="region of interest" description="Disordered" evidence="6">
    <location>
        <begin position="92"/>
        <end position="118"/>
    </location>
</feature>
<keyword evidence="1 4" id="KW-0547">Nucleotide-binding</keyword>
<dbReference type="InterPro" id="IPR027417">
    <property type="entry name" value="P-loop_NTPase"/>
</dbReference>
<name>A0A8J2S6V8_9STRA</name>
<dbReference type="PANTHER" id="PTHR47972">
    <property type="entry name" value="KINESIN-LIKE PROTEIN KLP-3"/>
    <property type="match status" value="1"/>
</dbReference>
<feature type="coiled-coil region" evidence="5">
    <location>
        <begin position="476"/>
        <end position="503"/>
    </location>
</feature>
<feature type="region of interest" description="Disordered" evidence="6">
    <location>
        <begin position="742"/>
        <end position="781"/>
    </location>
</feature>
<keyword evidence="9" id="KW-1185">Reference proteome</keyword>
<organism evidence="8 9">
    <name type="scientific">Pelagomonas calceolata</name>
    <dbReference type="NCBI Taxonomy" id="35677"/>
    <lineage>
        <taxon>Eukaryota</taxon>
        <taxon>Sar</taxon>
        <taxon>Stramenopiles</taxon>
        <taxon>Ochrophyta</taxon>
        <taxon>Pelagophyceae</taxon>
        <taxon>Pelagomonadales</taxon>
        <taxon>Pelagomonadaceae</taxon>
        <taxon>Pelagomonas</taxon>
    </lineage>
</organism>
<feature type="coiled-coil region" evidence="5">
    <location>
        <begin position="539"/>
        <end position="681"/>
    </location>
</feature>
<gene>
    <name evidence="8" type="ORF">PECAL_1P13500</name>
</gene>
<dbReference type="SUPFAM" id="SSF52540">
    <property type="entry name" value="P-loop containing nucleoside triphosphate hydrolases"/>
    <property type="match status" value="1"/>
</dbReference>
<dbReference type="GO" id="GO:0007018">
    <property type="term" value="P:microtubule-based movement"/>
    <property type="evidence" value="ECO:0007669"/>
    <property type="project" value="InterPro"/>
</dbReference>
<dbReference type="PROSITE" id="PS00411">
    <property type="entry name" value="KINESIN_MOTOR_1"/>
    <property type="match status" value="1"/>
</dbReference>
<dbReference type="Pfam" id="PF00023">
    <property type="entry name" value="Ank"/>
    <property type="match status" value="1"/>
</dbReference>
<feature type="region of interest" description="Disordered" evidence="6">
    <location>
        <begin position="1"/>
        <end position="31"/>
    </location>
</feature>
<dbReference type="EMBL" id="CAKKNE010000001">
    <property type="protein sequence ID" value="CAH0364955.1"/>
    <property type="molecule type" value="Genomic_DNA"/>
</dbReference>
<feature type="compositionally biased region" description="Low complexity" evidence="6">
    <location>
        <begin position="1401"/>
        <end position="1410"/>
    </location>
</feature>
<dbReference type="PROSITE" id="PS50067">
    <property type="entry name" value="KINESIN_MOTOR_2"/>
    <property type="match status" value="1"/>
</dbReference>
<dbReference type="SMART" id="SM00248">
    <property type="entry name" value="ANK"/>
    <property type="match status" value="3"/>
</dbReference>
<dbReference type="InterPro" id="IPR036961">
    <property type="entry name" value="Kinesin_motor_dom_sf"/>
</dbReference>
<evidence type="ECO:0000256" key="6">
    <source>
        <dbReference type="SAM" id="MobiDB-lite"/>
    </source>
</evidence>
<accession>A0A8J2S6V8</accession>
<feature type="repeat" description="ANK" evidence="3">
    <location>
        <begin position="116"/>
        <end position="148"/>
    </location>
</feature>
<dbReference type="GO" id="GO:0003777">
    <property type="term" value="F:microtubule motor activity"/>
    <property type="evidence" value="ECO:0007669"/>
    <property type="project" value="InterPro"/>
</dbReference>
<dbReference type="Gene3D" id="1.25.40.20">
    <property type="entry name" value="Ankyrin repeat-containing domain"/>
    <property type="match status" value="1"/>
</dbReference>
<feature type="compositionally biased region" description="Basic and acidic residues" evidence="6">
    <location>
        <begin position="367"/>
        <end position="385"/>
    </location>
</feature>
<dbReference type="InterPro" id="IPR036770">
    <property type="entry name" value="Ankyrin_rpt-contain_sf"/>
</dbReference>
<feature type="region of interest" description="Disordered" evidence="6">
    <location>
        <begin position="1387"/>
        <end position="1421"/>
    </location>
</feature>
<dbReference type="InterPro" id="IPR001752">
    <property type="entry name" value="Kinesin_motor_dom"/>
</dbReference>
<dbReference type="SUPFAM" id="SSF48403">
    <property type="entry name" value="Ankyrin repeat"/>
    <property type="match status" value="1"/>
</dbReference>
<dbReference type="OrthoDB" id="3176171at2759"/>
<dbReference type="PROSITE" id="PS50088">
    <property type="entry name" value="ANK_REPEAT"/>
    <property type="match status" value="2"/>
</dbReference>
<dbReference type="Pfam" id="PF12796">
    <property type="entry name" value="Ank_2"/>
    <property type="match status" value="1"/>
</dbReference>
<dbReference type="Pfam" id="PF00225">
    <property type="entry name" value="Kinesin"/>
    <property type="match status" value="1"/>
</dbReference>
<feature type="repeat" description="ANK" evidence="3">
    <location>
        <begin position="185"/>
        <end position="217"/>
    </location>
</feature>
<keyword evidence="3" id="KW-0040">ANK repeat</keyword>
<dbReference type="InterPro" id="IPR027640">
    <property type="entry name" value="Kinesin-like_fam"/>
</dbReference>
<feature type="compositionally biased region" description="Basic and acidic residues" evidence="6">
    <location>
        <begin position="760"/>
        <end position="781"/>
    </location>
</feature>
<comment type="similarity">
    <text evidence="4">Belongs to the TRAFAC class myosin-kinesin ATPase superfamily. Kinesin family.</text>
</comment>
<keyword evidence="5" id="KW-0175">Coiled coil</keyword>
<dbReference type="GO" id="GO:0008017">
    <property type="term" value="F:microtubule binding"/>
    <property type="evidence" value="ECO:0007669"/>
    <property type="project" value="InterPro"/>
</dbReference>
<dbReference type="Proteomes" id="UP000789595">
    <property type="component" value="Unassembled WGS sequence"/>
</dbReference>
<feature type="region of interest" description="Disordered" evidence="6">
    <location>
        <begin position="362"/>
        <end position="385"/>
    </location>
</feature>
<feature type="binding site" evidence="4">
    <location>
        <begin position="1104"/>
        <end position="1111"/>
    </location>
    <ligand>
        <name>ATP</name>
        <dbReference type="ChEBI" id="CHEBI:30616"/>
    </ligand>
</feature>
<dbReference type="PANTHER" id="PTHR47972:SF16">
    <property type="entry name" value="KINESIN-LIKE PROTEIN"/>
    <property type="match status" value="1"/>
</dbReference>
<feature type="region of interest" description="Disordered" evidence="6">
    <location>
        <begin position="44"/>
        <end position="69"/>
    </location>
</feature>
<evidence type="ECO:0000256" key="4">
    <source>
        <dbReference type="PROSITE-ProRule" id="PRU00283"/>
    </source>
</evidence>
<feature type="region of interest" description="Disordered" evidence="6">
    <location>
        <begin position="860"/>
        <end position="883"/>
    </location>
</feature>
<dbReference type="InterPro" id="IPR002110">
    <property type="entry name" value="Ankyrin_rpt"/>
</dbReference>
<proteinExistence type="inferred from homology"/>
<sequence>MATVQQVRDLRAEGAPADLSPDSDMESPSMKQARELGYTASAFPDEAASPLPDIEPVFGRPRTPQPYDYTPPPNLLEALRGALPYWGQGAEDVESNAKSDVQNASDEEVNRVDPETGDTPLLLSAQYGAGDLVEMLVERGADVDITLPSGATALHYMTNSSTLCPDAVIALLAVGADPSVADLHTGATPLMYAADAGHLRLCEQLVKHGADAAQTDFQGYDAAGWARSAGHSDVEAFLTSKTTDALSSPVATDYNIEVASPTVVVPESASKARRKDREDALHEQIRELTEVKASLHVQASLVSAEAEKAQMRAERADEQLQLAREELIKLKSKHQQALEDASSAKAELEAARTAADKARTSLIQDASTHKARADEAESARMKASQRADDALERAMQAEARLERAREEVDSLKAERDKAVSELDEKSDQLTALEIENKMEGAAAKARDDALSAAHAAARAAMMAVVPSTTTSSSEDSDTLKLALESAEKRAVQAEAAAKNDRSDAEKTLNAARASSAALDAALRDQGRLGRWAERLKGDRDAAKKKLEADGDRVKSAEERAAQCQAKANEQQAALNQQLKDEAAKRASFEATAATEKQRADKLEDKAKQLEAELLALAQAASGEARDAALEAAHKARLDEAEAQRSKAEESLAAKESALREAQQLLEEARKSQSVANEASRRDETVASLRDVLVEFDGRAAAAARLAVVEEVQKLTEGLEQAQSRNGNMEAVETARKEARQELDRVRSELAQARESSAADLARREQLEKSARDAASDRDRARANFTEVREQVMKCKADLLRAEAERDNATNQLDSIRERCQKDLENLERRASQADERAKRLESDLNEAKSSLRRKDEFYEEKLKRSEDESRRQQLRDEDSRLNRERASRLQYDEEISKLRDEAARAQADVVRYRDMASRVEASTGNALDRVHAAEACCDALRRRLDDLTAELASRGEEATSLTKDAKADREKLLRLSVSEGELRAKVRDLEKRAAKAEQDLTRESALRRRLHNQIEDMKGKIRVLCRVRPLSKKESGDDCGVVKDGEGSLTVLPAKENQEKKRFHFDAVFEGVKEDNSQAKLFEDVRHLITSTVDGYNVCLFAYGQTGSGKTYTMGSDSKIKDALDSNGVIKSESAGIAPRAAQAIFDILAERGLDSNVSLQMFEVYCNNLVDLMVPPRKVTPMDQGPSLKITLAEHSSTGLVQVDGAKSKRVMSAVDLVNALSDGIQSRTVHATKMNSESSRSHLVMGVTITTTNKRTGASTTGKLTLVDLAGSERVERSGAEGQQLKEAAAINKSLSALGDVINALTSAEGGHVPYRNHPLTMLMSDSVGGSAKTMMLVCSSPAHANVAESVSSFQFATRCKDVVCGSDPRAAAAEIAKLKAEVARLKGSSRAPPPNRPAPNVAPRGPATLAKRHSRRNG</sequence>
<evidence type="ECO:0000256" key="5">
    <source>
        <dbReference type="SAM" id="Coils"/>
    </source>
</evidence>
<dbReference type="PROSITE" id="PS50297">
    <property type="entry name" value="ANK_REP_REGION"/>
    <property type="match status" value="2"/>
</dbReference>
<feature type="domain" description="Kinesin motor" evidence="7">
    <location>
        <begin position="1020"/>
        <end position="1365"/>
    </location>
</feature>
<protein>
    <recommendedName>
        <fullName evidence="7">Kinesin motor domain-containing protein</fullName>
    </recommendedName>
</protein>
<comment type="caution">
    <text evidence="8">The sequence shown here is derived from an EMBL/GenBank/DDBJ whole genome shotgun (WGS) entry which is preliminary data.</text>
</comment>